<evidence type="ECO:0000313" key="1">
    <source>
        <dbReference type="Proteomes" id="UP000887579"/>
    </source>
</evidence>
<accession>A0AC34FM20</accession>
<proteinExistence type="predicted"/>
<organism evidence="1 2">
    <name type="scientific">Panagrolaimus sp. ES5</name>
    <dbReference type="NCBI Taxonomy" id="591445"/>
    <lineage>
        <taxon>Eukaryota</taxon>
        <taxon>Metazoa</taxon>
        <taxon>Ecdysozoa</taxon>
        <taxon>Nematoda</taxon>
        <taxon>Chromadorea</taxon>
        <taxon>Rhabditida</taxon>
        <taxon>Tylenchina</taxon>
        <taxon>Panagrolaimomorpha</taxon>
        <taxon>Panagrolaimoidea</taxon>
        <taxon>Panagrolaimidae</taxon>
        <taxon>Panagrolaimus</taxon>
    </lineage>
</organism>
<sequence>MKKAKFQKAFDLSTDEEFKNGGDIYEKGKLIGFDYISNIIKFDNDDGKNYEIFVNRIFCNNNNGYSNSTISTTTLSTLEIKSESNDEQRQKLYQALIAEAENNVVPNNLNGDLQSINEAPATNAAAPGGGAGAGGTSGGCTSCSNVQILTQTAAGPDVPITQTTATDANGCSVITVSCSSGNPNSPLAFNVWQGQGADRGTTNGVGTITETLTCNNLGQLILNEPAAPGIVEQVSCTTQPSPPINNFQAPPQFIQQPFQPVQFVPQQAPAATGFSGASRAFLCFSGDTLVTTFENTKKRMDEIKVGEWIKSGDSTNGETGYSKVNSWIHRKPDFDAEFLKFSLENGQELKISKKHFIYKGDCKTVNTSNVNNYQMVYAENVTIHDCLFTINEKDEFIETRISKIEIIQEKGIYAPLTENGNLIVNDIFASCYSNSKAKPILKNLPSFTEKVKTIISSMGLHHLSSSSFSNEYDLIPGFKILVNILKNVVPNKF</sequence>
<reference evidence="2" key="1">
    <citation type="submission" date="2022-11" db="UniProtKB">
        <authorList>
            <consortium name="WormBaseParasite"/>
        </authorList>
    </citation>
    <scope>IDENTIFICATION</scope>
</reference>
<name>A0AC34FM20_9BILA</name>
<evidence type="ECO:0000313" key="2">
    <source>
        <dbReference type="WBParaSite" id="ES5_v2.g18435.t1"/>
    </source>
</evidence>
<protein>
    <submittedName>
        <fullName evidence="2">Hint domain-containing protein</fullName>
    </submittedName>
</protein>
<dbReference type="WBParaSite" id="ES5_v2.g18435.t1">
    <property type="protein sequence ID" value="ES5_v2.g18435.t1"/>
    <property type="gene ID" value="ES5_v2.g18435"/>
</dbReference>
<dbReference type="Proteomes" id="UP000887579">
    <property type="component" value="Unplaced"/>
</dbReference>